<keyword evidence="4" id="KW-1185">Reference proteome</keyword>
<proteinExistence type="predicted"/>
<feature type="domain" description="TadE-like" evidence="2">
    <location>
        <begin position="15"/>
        <end position="57"/>
    </location>
</feature>
<name>K9EE53_9ACTO</name>
<evidence type="ECO:0000313" key="3">
    <source>
        <dbReference type="EMBL" id="EKU94943.1"/>
    </source>
</evidence>
<evidence type="ECO:0000259" key="2">
    <source>
        <dbReference type="Pfam" id="PF07811"/>
    </source>
</evidence>
<dbReference type="PATRIC" id="fig|883066.3.peg.1462"/>
<dbReference type="Pfam" id="PF07811">
    <property type="entry name" value="TadE"/>
    <property type="match status" value="1"/>
</dbReference>
<dbReference type="HOGENOM" id="CLU_1954917_0_0_11"/>
<keyword evidence="1" id="KW-0812">Transmembrane</keyword>
<accession>K9EE53</accession>
<dbReference type="STRING" id="202789.GCA_001457435_00712"/>
<evidence type="ECO:0000313" key="4">
    <source>
        <dbReference type="Proteomes" id="UP000009888"/>
    </source>
</evidence>
<reference evidence="3 4" key="1">
    <citation type="submission" date="2012-09" db="EMBL/GenBank/DDBJ databases">
        <title>The Genome Sequence of Actinobaculum massiliae ACS-171-V-COL2.</title>
        <authorList>
            <consortium name="The Broad Institute Genome Sequencing Platform"/>
            <person name="Earl A."/>
            <person name="Ward D."/>
            <person name="Feldgarden M."/>
            <person name="Gevers D."/>
            <person name="Saerens B."/>
            <person name="Vaneechoutte M."/>
            <person name="Walker B."/>
            <person name="Young S.K."/>
            <person name="Zeng Q."/>
            <person name="Gargeya S."/>
            <person name="Fitzgerald M."/>
            <person name="Haas B."/>
            <person name="Abouelleil A."/>
            <person name="Alvarado L."/>
            <person name="Arachchi H.M."/>
            <person name="Berlin A."/>
            <person name="Chapman S.B."/>
            <person name="Goldberg J."/>
            <person name="Griggs A."/>
            <person name="Gujja S."/>
            <person name="Hansen M."/>
            <person name="Howarth C."/>
            <person name="Imamovic A."/>
            <person name="Larimer J."/>
            <person name="McCowen C."/>
            <person name="Montmayeur A."/>
            <person name="Murphy C."/>
            <person name="Neiman D."/>
            <person name="Pearson M."/>
            <person name="Priest M."/>
            <person name="Roberts A."/>
            <person name="Saif S."/>
            <person name="Shea T."/>
            <person name="Sisk P."/>
            <person name="Sykes S."/>
            <person name="Wortman J."/>
            <person name="Nusbaum C."/>
            <person name="Birren B."/>
        </authorList>
    </citation>
    <scope>NUCLEOTIDE SEQUENCE [LARGE SCALE GENOMIC DNA]</scope>
    <source>
        <strain evidence="4">ACS-171-V-Col2</strain>
    </source>
</reference>
<dbReference type="Proteomes" id="UP000009888">
    <property type="component" value="Unassembled WGS sequence"/>
</dbReference>
<keyword evidence="1" id="KW-0472">Membrane</keyword>
<organism evidence="3 4">
    <name type="scientific">Actinobaculum massiliense ACS-171-V-Col2</name>
    <dbReference type="NCBI Taxonomy" id="883066"/>
    <lineage>
        <taxon>Bacteria</taxon>
        <taxon>Bacillati</taxon>
        <taxon>Actinomycetota</taxon>
        <taxon>Actinomycetes</taxon>
        <taxon>Actinomycetales</taxon>
        <taxon>Actinomycetaceae</taxon>
        <taxon>Actinobaculum</taxon>
    </lineage>
</organism>
<dbReference type="AlphaFoldDB" id="K9EE53"/>
<feature type="transmembrane region" description="Helical" evidence="1">
    <location>
        <begin position="21"/>
        <end position="39"/>
    </location>
</feature>
<sequence>MKSSNRNAFRKCEQGSAIVDFSLVAAAIVLMMLALFYIGGRISLQRSANDAALQAARILATDGGPAALSRAHQAARAQLPSCDCTLDVSTRAQQSGTRVEVHLTGSVPVLGPAGVGIEAVAHALVETE</sequence>
<dbReference type="InterPro" id="IPR012495">
    <property type="entry name" value="TadE-like_dom"/>
</dbReference>
<keyword evidence="1" id="KW-1133">Transmembrane helix</keyword>
<gene>
    <name evidence="3" type="ORF">HMPREF9233_01397</name>
</gene>
<evidence type="ECO:0000256" key="1">
    <source>
        <dbReference type="SAM" id="Phobius"/>
    </source>
</evidence>
<protein>
    <recommendedName>
        <fullName evidence="2">TadE-like domain-containing protein</fullName>
    </recommendedName>
</protein>
<dbReference type="EMBL" id="AGWL01000007">
    <property type="protein sequence ID" value="EKU94943.1"/>
    <property type="molecule type" value="Genomic_DNA"/>
</dbReference>
<comment type="caution">
    <text evidence="3">The sequence shown here is derived from an EMBL/GenBank/DDBJ whole genome shotgun (WGS) entry which is preliminary data.</text>
</comment>
<dbReference type="RefSeq" id="WP_007001603.1">
    <property type="nucleotide sequence ID" value="NZ_JH992955.1"/>
</dbReference>